<feature type="transmembrane region" description="Helical" evidence="6">
    <location>
        <begin position="46"/>
        <end position="63"/>
    </location>
</feature>
<proteinExistence type="inferred from homology"/>
<keyword evidence="8" id="KW-1185">Reference proteome</keyword>
<gene>
    <name evidence="7" type="ORF">AS030_15945</name>
</gene>
<reference evidence="7 8" key="1">
    <citation type="journal article" date="2014" name="Antonie Van Leeuwenhoek">
        <title>Fictibacillus enclensis sp. nov., isolated from marine sediment.</title>
        <authorList>
            <person name="Dastager S.G."/>
            <person name="Mawlankar R."/>
            <person name="Srinivasan K."/>
            <person name="Tang S.K."/>
            <person name="Lee J.C."/>
            <person name="Ramana V.V."/>
            <person name="Shouche Y.S."/>
        </authorList>
    </citation>
    <scope>NUCLEOTIDE SEQUENCE [LARGE SCALE GENOMIC DNA]</scope>
    <source>
        <strain evidence="7 8">NIO-1003</strain>
    </source>
</reference>
<dbReference type="EMBL" id="LNQN01000005">
    <property type="protein sequence ID" value="KSU81781.1"/>
    <property type="molecule type" value="Genomic_DNA"/>
</dbReference>
<evidence type="ECO:0000256" key="1">
    <source>
        <dbReference type="ARBA" id="ARBA00004141"/>
    </source>
</evidence>
<comment type="caution">
    <text evidence="7">The sequence shown here is derived from an EMBL/GenBank/DDBJ whole genome shotgun (WGS) entry which is preliminary data.</text>
</comment>
<dbReference type="RefSeq" id="WP_061973363.1">
    <property type="nucleotide sequence ID" value="NZ_FMAV01000003.1"/>
</dbReference>
<comment type="similarity">
    <text evidence="2">Belongs to the UPF0382 family.</text>
</comment>
<keyword evidence="3 6" id="KW-0812">Transmembrane</keyword>
<dbReference type="PANTHER" id="PTHR43461:SF1">
    <property type="entry name" value="TRANSMEMBRANE PROTEIN 256"/>
    <property type="match status" value="1"/>
</dbReference>
<keyword evidence="4 6" id="KW-1133">Transmembrane helix</keyword>
<name>A0A0V8J3V2_9BACL</name>
<evidence type="ECO:0000313" key="8">
    <source>
        <dbReference type="Proteomes" id="UP000054099"/>
    </source>
</evidence>
<feature type="transmembrane region" description="Helical" evidence="6">
    <location>
        <begin position="70"/>
        <end position="89"/>
    </location>
</feature>
<evidence type="ECO:0000256" key="5">
    <source>
        <dbReference type="ARBA" id="ARBA00023136"/>
    </source>
</evidence>
<evidence type="ECO:0000256" key="2">
    <source>
        <dbReference type="ARBA" id="ARBA00009694"/>
    </source>
</evidence>
<keyword evidence="5 6" id="KW-0472">Membrane</keyword>
<evidence type="ECO:0000256" key="4">
    <source>
        <dbReference type="ARBA" id="ARBA00022989"/>
    </source>
</evidence>
<comment type="subcellular location">
    <subcellularLocation>
        <location evidence="1">Membrane</location>
        <topology evidence="1">Multi-pass membrane protein</topology>
    </subcellularLocation>
</comment>
<evidence type="ECO:0000256" key="3">
    <source>
        <dbReference type="ARBA" id="ARBA00022692"/>
    </source>
</evidence>
<protein>
    <recommendedName>
        <fullName evidence="9">DUF423 domain-containing protein</fullName>
    </recommendedName>
</protein>
<dbReference type="GO" id="GO:0005886">
    <property type="term" value="C:plasma membrane"/>
    <property type="evidence" value="ECO:0007669"/>
    <property type="project" value="TreeGrafter"/>
</dbReference>
<accession>A0A0V8J3V2</accession>
<evidence type="ECO:0008006" key="9">
    <source>
        <dbReference type="Google" id="ProtNLM"/>
    </source>
</evidence>
<evidence type="ECO:0000256" key="6">
    <source>
        <dbReference type="SAM" id="Phobius"/>
    </source>
</evidence>
<dbReference type="Proteomes" id="UP000054099">
    <property type="component" value="Unassembled WGS sequence"/>
</dbReference>
<dbReference type="PANTHER" id="PTHR43461">
    <property type="entry name" value="TRANSMEMBRANE PROTEIN 256"/>
    <property type="match status" value="1"/>
</dbReference>
<dbReference type="InterPro" id="IPR006696">
    <property type="entry name" value="DUF423"/>
</dbReference>
<dbReference type="Pfam" id="PF04241">
    <property type="entry name" value="DUF423"/>
    <property type="match status" value="1"/>
</dbReference>
<sequence>MKLFLILGAANAAVAVMLGAFGAHGLEGKLSERMLEVYKTGVQYHMYHAIGLLAVGLLAGKLTGSGQLHWAGWLMFIGIILFSGSLYALSTTGISKLGIVTPFGGVAFIAGWVLFIVAAAKGL</sequence>
<dbReference type="AlphaFoldDB" id="A0A0V8J3V2"/>
<dbReference type="OrthoDB" id="9802121at2"/>
<organism evidence="7 8">
    <name type="scientific">Fictibacillus enclensis</name>
    <dbReference type="NCBI Taxonomy" id="1017270"/>
    <lineage>
        <taxon>Bacteria</taxon>
        <taxon>Bacillati</taxon>
        <taxon>Bacillota</taxon>
        <taxon>Bacilli</taxon>
        <taxon>Bacillales</taxon>
        <taxon>Fictibacillaceae</taxon>
        <taxon>Fictibacillus</taxon>
    </lineage>
</organism>
<evidence type="ECO:0000313" key="7">
    <source>
        <dbReference type="EMBL" id="KSU81781.1"/>
    </source>
</evidence>
<feature type="transmembrane region" description="Helical" evidence="6">
    <location>
        <begin position="101"/>
        <end position="120"/>
    </location>
</feature>